<keyword evidence="5" id="KW-1185">Reference proteome</keyword>
<organism evidence="4 5">
    <name type="scientific">Roridomyces roridus</name>
    <dbReference type="NCBI Taxonomy" id="1738132"/>
    <lineage>
        <taxon>Eukaryota</taxon>
        <taxon>Fungi</taxon>
        <taxon>Dikarya</taxon>
        <taxon>Basidiomycota</taxon>
        <taxon>Agaricomycotina</taxon>
        <taxon>Agaricomycetes</taxon>
        <taxon>Agaricomycetidae</taxon>
        <taxon>Agaricales</taxon>
        <taxon>Marasmiineae</taxon>
        <taxon>Mycenaceae</taxon>
        <taxon>Roridomyces</taxon>
    </lineage>
</organism>
<evidence type="ECO:0000313" key="4">
    <source>
        <dbReference type="EMBL" id="KAJ7649716.1"/>
    </source>
</evidence>
<proteinExistence type="predicted"/>
<dbReference type="AlphaFoldDB" id="A0AAD7CIF2"/>
<reference evidence="4" key="1">
    <citation type="submission" date="2023-03" db="EMBL/GenBank/DDBJ databases">
        <title>Massive genome expansion in bonnet fungi (Mycena s.s.) driven by repeated elements and novel gene families across ecological guilds.</title>
        <authorList>
            <consortium name="Lawrence Berkeley National Laboratory"/>
            <person name="Harder C.B."/>
            <person name="Miyauchi S."/>
            <person name="Viragh M."/>
            <person name="Kuo A."/>
            <person name="Thoen E."/>
            <person name="Andreopoulos B."/>
            <person name="Lu D."/>
            <person name="Skrede I."/>
            <person name="Drula E."/>
            <person name="Henrissat B."/>
            <person name="Morin E."/>
            <person name="Kohler A."/>
            <person name="Barry K."/>
            <person name="LaButti K."/>
            <person name="Morin E."/>
            <person name="Salamov A."/>
            <person name="Lipzen A."/>
            <person name="Mereny Z."/>
            <person name="Hegedus B."/>
            <person name="Baldrian P."/>
            <person name="Stursova M."/>
            <person name="Weitz H."/>
            <person name="Taylor A."/>
            <person name="Grigoriev I.V."/>
            <person name="Nagy L.G."/>
            <person name="Martin F."/>
            <person name="Kauserud H."/>
        </authorList>
    </citation>
    <scope>NUCLEOTIDE SEQUENCE</scope>
    <source>
        <strain evidence="4">9284</strain>
    </source>
</reference>
<dbReference type="Pfam" id="PF00035">
    <property type="entry name" value="dsrm"/>
    <property type="match status" value="1"/>
</dbReference>
<evidence type="ECO:0000256" key="2">
    <source>
        <dbReference type="SAM" id="MobiDB-lite"/>
    </source>
</evidence>
<keyword evidence="1" id="KW-0694">RNA-binding</keyword>
<name>A0AAD7CIF2_9AGAR</name>
<evidence type="ECO:0000259" key="3">
    <source>
        <dbReference type="PROSITE" id="PS50137"/>
    </source>
</evidence>
<feature type="domain" description="DRBM" evidence="3">
    <location>
        <begin position="557"/>
        <end position="624"/>
    </location>
</feature>
<dbReference type="SUPFAM" id="SSF54768">
    <property type="entry name" value="dsRNA-binding domain-like"/>
    <property type="match status" value="1"/>
</dbReference>
<dbReference type="InterPro" id="IPR014720">
    <property type="entry name" value="dsRBD_dom"/>
</dbReference>
<dbReference type="Proteomes" id="UP001221142">
    <property type="component" value="Unassembled WGS sequence"/>
</dbReference>
<dbReference type="Gene3D" id="3.30.160.20">
    <property type="match status" value="1"/>
</dbReference>
<evidence type="ECO:0000256" key="1">
    <source>
        <dbReference type="PROSITE-ProRule" id="PRU00266"/>
    </source>
</evidence>
<dbReference type="EMBL" id="JARKIF010000001">
    <property type="protein sequence ID" value="KAJ7649716.1"/>
    <property type="molecule type" value="Genomic_DNA"/>
</dbReference>
<comment type="caution">
    <text evidence="4">The sequence shown here is derived from an EMBL/GenBank/DDBJ whole genome shotgun (WGS) entry which is preliminary data.</text>
</comment>
<dbReference type="CDD" id="cd15489">
    <property type="entry name" value="PHD_SF"/>
    <property type="match status" value="1"/>
</dbReference>
<evidence type="ECO:0000313" key="5">
    <source>
        <dbReference type="Proteomes" id="UP001221142"/>
    </source>
</evidence>
<feature type="region of interest" description="Disordered" evidence="2">
    <location>
        <begin position="460"/>
        <end position="489"/>
    </location>
</feature>
<dbReference type="PROSITE" id="PS50137">
    <property type="entry name" value="DS_RBD"/>
    <property type="match status" value="1"/>
</dbReference>
<protein>
    <recommendedName>
        <fullName evidence="3">DRBM domain-containing protein</fullName>
    </recommendedName>
</protein>
<dbReference type="SMART" id="SM00358">
    <property type="entry name" value="DSRM"/>
    <property type="match status" value="1"/>
</dbReference>
<accession>A0AAD7CIF2</accession>
<sequence>MSFISNASGITLGEGTFNNIHGNLVKIYNHGVQGQRDEHGGESFLCDETHRNLILFSLDATNFCGSGDCRPGRREMEVDNGLKVIREKHLNLTLEIASGPGYFLHVGEIKGRVVIVKVFNVGPRAREHLEATVLHSKGLMHPNVVRIQGRSLPTSSYQFIVYENGNFPYWKAAEDPLAVALRDDLERSIVLGFKLVAGLSSGINYLNVQGLTVPLRVENFNVFLDVNDRFLFSIDFPPGDPDTSENRDDANGAWKLFNALCHKVLRYANRVLHDEDIERTPVFDSSTPFLQSSTVPSQDRTIAHEEEQAMPNDLEEAPSVPPRREYVWRTMAAPQSLATIATQIARDLDVRRASINRLVRSDAGSIHRCPGYVREEVTLATRAADSAVVSHDAPTVQEVCSVCHEVVNSGEVFSCVCGEEEPASRPTVKCRTCNSWSHRDCAPTPNDSSCQLCSSKTSGSPGAAADAQEQDRVAEAPYSDQGGLDFDQTASKRPADITADITMVAGSLANAFHIDPSQPLVLEGDPLRDHDRDIRLHQVKDASLYSGPTINNAQSPFKRSQLNNLAQCHGLSIEYSTHRDPPLHDEPWNAIVYINGHQWGQGQGSNKKTAREAAAARALGAIAQGQWPPPTKQTV</sequence>
<dbReference type="GO" id="GO:0003723">
    <property type="term" value="F:RNA binding"/>
    <property type="evidence" value="ECO:0007669"/>
    <property type="project" value="UniProtKB-UniRule"/>
</dbReference>
<gene>
    <name evidence="4" type="ORF">FB45DRAFT_1049908</name>
</gene>